<dbReference type="AlphaFoldDB" id="A0A4Y2AIW9"/>
<keyword evidence="2" id="KW-1185">Reference proteome</keyword>
<dbReference type="Proteomes" id="UP000499080">
    <property type="component" value="Unassembled WGS sequence"/>
</dbReference>
<comment type="caution">
    <text evidence="1">The sequence shown here is derived from an EMBL/GenBank/DDBJ whole genome shotgun (WGS) entry which is preliminary data.</text>
</comment>
<sequence>MATVSTPPPAFKTVFQTDLRPAFLRELNFPSPFLRFSLLCERLDPPFQRSYFSFMAHCAEWKKEPDENPNISTYRTNSHQVLVRGSPNGLEHSPCEYPALGNVLLSNAFICA</sequence>
<dbReference type="EMBL" id="BGPR01000017">
    <property type="protein sequence ID" value="GBL78884.1"/>
    <property type="molecule type" value="Genomic_DNA"/>
</dbReference>
<protein>
    <submittedName>
        <fullName evidence="1">Uncharacterized protein</fullName>
    </submittedName>
</protein>
<accession>A0A4Y2AIW9</accession>
<evidence type="ECO:0000313" key="2">
    <source>
        <dbReference type="Proteomes" id="UP000499080"/>
    </source>
</evidence>
<reference evidence="1 2" key="1">
    <citation type="journal article" date="2019" name="Sci. Rep.">
        <title>Orb-weaving spider Araneus ventricosus genome elucidates the spidroin gene catalogue.</title>
        <authorList>
            <person name="Kono N."/>
            <person name="Nakamura H."/>
            <person name="Ohtoshi R."/>
            <person name="Moran D.A.P."/>
            <person name="Shinohara A."/>
            <person name="Yoshida Y."/>
            <person name="Fujiwara M."/>
            <person name="Mori M."/>
            <person name="Tomita M."/>
            <person name="Arakawa K."/>
        </authorList>
    </citation>
    <scope>NUCLEOTIDE SEQUENCE [LARGE SCALE GENOMIC DNA]</scope>
</reference>
<name>A0A4Y2AIW9_ARAVE</name>
<proteinExistence type="predicted"/>
<organism evidence="1 2">
    <name type="scientific">Araneus ventricosus</name>
    <name type="common">Orbweaver spider</name>
    <name type="synonym">Epeira ventricosa</name>
    <dbReference type="NCBI Taxonomy" id="182803"/>
    <lineage>
        <taxon>Eukaryota</taxon>
        <taxon>Metazoa</taxon>
        <taxon>Ecdysozoa</taxon>
        <taxon>Arthropoda</taxon>
        <taxon>Chelicerata</taxon>
        <taxon>Arachnida</taxon>
        <taxon>Araneae</taxon>
        <taxon>Araneomorphae</taxon>
        <taxon>Entelegynae</taxon>
        <taxon>Araneoidea</taxon>
        <taxon>Araneidae</taxon>
        <taxon>Araneus</taxon>
    </lineage>
</organism>
<evidence type="ECO:0000313" key="1">
    <source>
        <dbReference type="EMBL" id="GBL78884.1"/>
    </source>
</evidence>
<gene>
    <name evidence="1" type="ORF">AVEN_48864_1</name>
</gene>